<evidence type="ECO:0000259" key="9">
    <source>
        <dbReference type="PROSITE" id="PS52019"/>
    </source>
</evidence>
<dbReference type="InterPro" id="IPR009081">
    <property type="entry name" value="PP-bd_ACP"/>
</dbReference>
<organism evidence="10 11">
    <name type="scientific">Nocardia callitridis</name>
    <dbReference type="NCBI Taxonomy" id="648753"/>
    <lineage>
        <taxon>Bacteria</taxon>
        <taxon>Bacillati</taxon>
        <taxon>Actinomycetota</taxon>
        <taxon>Actinomycetes</taxon>
        <taxon>Mycobacteriales</taxon>
        <taxon>Nocardiaceae</taxon>
        <taxon>Nocardia</taxon>
    </lineage>
</organism>
<dbReference type="CDD" id="cd00833">
    <property type="entry name" value="PKS"/>
    <property type="match status" value="1"/>
</dbReference>
<dbReference type="PROSITE" id="PS00606">
    <property type="entry name" value="KS3_1"/>
    <property type="match status" value="1"/>
</dbReference>
<sequence length="1808" mass="190203">MTGPDTTPTPSSLPPTSAPAVAIVGMGCRLPGANGLEEFWRLLLAGRDATATPPQGRVGSRRGGYLDDIESFDNEWFAVSDRETATMDPQQRLALEVAIEAIDDAGIGYRAKGCGAAVVFGACGYDHGITVLGSPGHDAPYAVTGSALSIIANRLSYVLDLHGPSLVVDSACSSSLAALDYAVRLLADETVPFAIVGGVNLTLLPHTSDYLAEGGFLAPDGRCKPFDADADGYTRGEGCGVVILQRTNDAVRTGSRVYAEILGTSVGSDGRSNGLYAPNGRAQQSTLRTAWARAGLDPSTAHYIECHGTGTPLGDAVEVAALAEALRGARTEPIALGSVKSNIGHLEAAAGVTGLIKTALSLQRGVLPPTINFHTESPLLKLAERGLAVPTEPVDLRSIPVHARRAGVSSFGFGGTNAHVALRGFRTRELSDESSPVLIAVTGRDESQLRAQALRFAQRLDQAATVVPDVPACARTEPAPPTVPITRETPSERPTEGFDIVAAPDLAAFASATARLLPETHRAALVVSDRATAVARLSALAQGDSSAALIGPVNGRRRGRLLFLFSGQGGQHPRMGRGLAARYPEFAGALADAADAIAAAGGPRVWTPKHGFTRALTAGDNGVAATDLVQPATFAFQYALARLLATWGVHPDAVVGHSLGEIAAASVSGALSLGDAARVAVHRSRCLATLDGHGAMAVVEATPEEANSLVEPMRTEVAVAAINGPRSIVVSGTTRYVDTLVRRAKRRNLFATRIAVDFAAHSPQVADVVATFLESLGPIAARTPHTPVYSTTICGAVITDARMDHRYWADNASSTVELGAAIARAADDGLSTVLEIAPHPVLTPAVREHPAFRAGTHAVVEREDEVAALLTCLGQLYTEGRPVDWSAQGPFSTPPRRQWRTRIFPLRTEDESTHRAVDQAESGFVTDDLDDHVVHGEAIVPAVFWLRRLLHLARHRTRRATITDLVVHERTDTTLLSEVAYHGHDGGLRAEISREQPVTLASAHTGNEPTTADIVAMIRVVDANRAARHRMRVIPTASFYDELRARLLQYGPRFRVLRGIAAGADRALGLLDSAELSRTATLDGCLHVLAAAAYDELPDHTLPLPIAIDHAWLSTEPNRVVVEAHAVIRERTAAGLIGDVVGTDQHGAPCLSISGVHIRYVQADSLARTTTLPLGAEHRIEPEVLRDTAEHNVFHAERWEPLPVGAVAIPASGVSTHSQRVLVVGESALAVALARATDATVPTERVAREPDSANAIVAAVLAARPSTAHVAVVLVWPDQNGVRETGRAPGEPGPFEHRNGVATSVGHVLELLQLLYAEDSVASLTVVLPEQAGLQANTEHPAAVPLALAGLVRSLQLESGRAIRLVWADTDPRNLPTLAQLITTDLGARIDADPGGPEELRLTAGTVATRRFRLARPRATPDVSVDAAGTYVVTGGLGALGAIAVRWLLDAGARDVVVLTRAPRPVPALLDGLEHRIVVVRCDCADRGDLTNALNDIRECGSTIRGIVHAAGTLEDAPFEAVTPDQIAGMFAAKLTAASNLIELSAADPTDFVLLFSSATGAIGAPGQAAYSAANAAMDALARSTPRRVLSVGWGVWDTGLAQAAGGAAHIRRAGIAAFDTGRGALLLSRLLRFDGSYVLALDHTPSTDTSPLSTRLTTLLVDNAVSRPASPQPASPQPAAPQPAAPQPKSAAPTTTSPVRESAPATRTEPEESLTVTIRRVLARTLDLPAEHIGPTADFNELGLSSLLAIELRRNLESRLRVRISTAELFQHPTITALGAALIDRVTNSRNPTLHTEPATHAPEPGT</sequence>
<dbReference type="InterPro" id="IPR042104">
    <property type="entry name" value="PKS_dehydratase_sf"/>
</dbReference>
<evidence type="ECO:0000259" key="8">
    <source>
        <dbReference type="PROSITE" id="PS52004"/>
    </source>
</evidence>
<dbReference type="PROSITE" id="PS52004">
    <property type="entry name" value="KS3_2"/>
    <property type="match status" value="1"/>
</dbReference>
<dbReference type="Gene3D" id="3.40.47.10">
    <property type="match status" value="1"/>
</dbReference>
<dbReference type="RefSeq" id="WP_345493932.1">
    <property type="nucleotide sequence ID" value="NZ_BAABJM010000001.1"/>
</dbReference>
<evidence type="ECO:0000256" key="1">
    <source>
        <dbReference type="ARBA" id="ARBA00022450"/>
    </source>
</evidence>
<dbReference type="PROSITE" id="PS00012">
    <property type="entry name" value="PHOSPHOPANTETHEINE"/>
    <property type="match status" value="1"/>
</dbReference>
<dbReference type="InterPro" id="IPR016036">
    <property type="entry name" value="Malonyl_transacylase_ACP-bd"/>
</dbReference>
<feature type="region of interest" description="C-terminal hotdog fold" evidence="5">
    <location>
        <begin position="1031"/>
        <end position="1167"/>
    </location>
</feature>
<dbReference type="Pfam" id="PF14765">
    <property type="entry name" value="PS-DH"/>
    <property type="match status" value="1"/>
</dbReference>
<dbReference type="InterPro" id="IPR032821">
    <property type="entry name" value="PKS_assoc"/>
</dbReference>
<reference evidence="11" key="1">
    <citation type="journal article" date="2019" name="Int. J. Syst. Evol. Microbiol.">
        <title>The Global Catalogue of Microorganisms (GCM) 10K type strain sequencing project: providing services to taxonomists for standard genome sequencing and annotation.</title>
        <authorList>
            <consortium name="The Broad Institute Genomics Platform"/>
            <consortium name="The Broad Institute Genome Sequencing Center for Infectious Disease"/>
            <person name="Wu L."/>
            <person name="Ma J."/>
        </authorList>
    </citation>
    <scope>NUCLEOTIDE SEQUENCE [LARGE SCALE GENOMIC DNA]</scope>
    <source>
        <strain evidence="11">JCM 18298</strain>
    </source>
</reference>
<dbReference type="Gene3D" id="3.40.50.720">
    <property type="entry name" value="NAD(P)-binding Rossmann-like Domain"/>
    <property type="match status" value="1"/>
</dbReference>
<dbReference type="EMBL" id="BAABJM010000001">
    <property type="protein sequence ID" value="GAA5046127.1"/>
    <property type="molecule type" value="Genomic_DNA"/>
</dbReference>
<feature type="region of interest" description="N-terminal hotdog fold" evidence="5">
    <location>
        <begin position="901"/>
        <end position="1012"/>
    </location>
</feature>
<dbReference type="SUPFAM" id="SSF55048">
    <property type="entry name" value="Probable ACP-binding domain of malonyl-CoA ACP transacylase"/>
    <property type="match status" value="1"/>
</dbReference>
<evidence type="ECO:0000256" key="6">
    <source>
        <dbReference type="SAM" id="MobiDB-lite"/>
    </source>
</evidence>
<feature type="region of interest" description="Disordered" evidence="6">
    <location>
        <begin position="472"/>
        <end position="494"/>
    </location>
</feature>
<evidence type="ECO:0000256" key="4">
    <source>
        <dbReference type="ARBA" id="ARBA00023268"/>
    </source>
</evidence>
<comment type="caution">
    <text evidence="10">The sequence shown here is derived from an EMBL/GenBank/DDBJ whole genome shotgun (WGS) entry which is preliminary data.</text>
</comment>
<evidence type="ECO:0000256" key="3">
    <source>
        <dbReference type="ARBA" id="ARBA00022679"/>
    </source>
</evidence>
<feature type="active site" description="Proton donor; for dehydratase activity" evidence="5">
    <location>
        <position position="1083"/>
    </location>
</feature>
<dbReference type="InterPro" id="IPR057326">
    <property type="entry name" value="KR_dom"/>
</dbReference>
<dbReference type="SUPFAM" id="SSF47336">
    <property type="entry name" value="ACP-like"/>
    <property type="match status" value="1"/>
</dbReference>
<dbReference type="PANTHER" id="PTHR43775">
    <property type="entry name" value="FATTY ACID SYNTHASE"/>
    <property type="match status" value="1"/>
</dbReference>
<dbReference type="SMART" id="SM00823">
    <property type="entry name" value="PKS_PP"/>
    <property type="match status" value="1"/>
</dbReference>
<evidence type="ECO:0000256" key="5">
    <source>
        <dbReference type="PROSITE-ProRule" id="PRU01363"/>
    </source>
</evidence>
<dbReference type="SMART" id="SM00827">
    <property type="entry name" value="PKS_AT"/>
    <property type="match status" value="1"/>
</dbReference>
<dbReference type="Gene3D" id="3.40.366.10">
    <property type="entry name" value="Malonyl-Coenzyme A Acyl Carrier Protein, domain 2"/>
    <property type="match status" value="1"/>
</dbReference>
<dbReference type="Pfam" id="PF00109">
    <property type="entry name" value="ketoacyl-synt"/>
    <property type="match status" value="1"/>
</dbReference>
<dbReference type="SUPFAM" id="SSF52151">
    <property type="entry name" value="FabD/lysophospholipase-like"/>
    <property type="match status" value="1"/>
</dbReference>
<dbReference type="InterPro" id="IPR014030">
    <property type="entry name" value="Ketoacyl_synth_N"/>
</dbReference>
<gene>
    <name evidence="10" type="ORF">GCM10023318_11200</name>
</gene>
<dbReference type="InterPro" id="IPR013968">
    <property type="entry name" value="PKS_KR"/>
</dbReference>
<feature type="region of interest" description="Disordered" evidence="6">
    <location>
        <begin position="1667"/>
        <end position="1715"/>
    </location>
</feature>
<dbReference type="InterPro" id="IPR006162">
    <property type="entry name" value="Ppantetheine_attach_site"/>
</dbReference>
<feature type="domain" description="Ketosynthase family 3 (KS3)" evidence="8">
    <location>
        <begin position="18"/>
        <end position="424"/>
    </location>
</feature>
<dbReference type="SMART" id="SM00825">
    <property type="entry name" value="PKS_KS"/>
    <property type="match status" value="1"/>
</dbReference>
<feature type="domain" description="PKS/mFAS DH" evidence="9">
    <location>
        <begin position="901"/>
        <end position="1167"/>
    </location>
</feature>
<evidence type="ECO:0000256" key="2">
    <source>
        <dbReference type="ARBA" id="ARBA00022553"/>
    </source>
</evidence>
<keyword evidence="11" id="KW-1185">Reference proteome</keyword>
<dbReference type="InterPro" id="IPR050091">
    <property type="entry name" value="PKS_NRPS_Biosynth_Enz"/>
</dbReference>
<dbReference type="InterPro" id="IPR036736">
    <property type="entry name" value="ACP-like_sf"/>
</dbReference>
<dbReference type="Pfam" id="PF08659">
    <property type="entry name" value="KR"/>
    <property type="match status" value="1"/>
</dbReference>
<dbReference type="Pfam" id="PF16197">
    <property type="entry name" value="KAsynt_C_assoc"/>
    <property type="match status" value="1"/>
</dbReference>
<dbReference type="PANTHER" id="PTHR43775:SF37">
    <property type="entry name" value="SI:DKEY-61P9.11"/>
    <property type="match status" value="1"/>
</dbReference>
<keyword evidence="2" id="KW-0597">Phosphoprotein</keyword>
<protein>
    <submittedName>
        <fullName evidence="10">Type I polyketide synthase</fullName>
    </submittedName>
</protein>
<dbReference type="InterPro" id="IPR018201">
    <property type="entry name" value="Ketoacyl_synth_AS"/>
</dbReference>
<evidence type="ECO:0000259" key="7">
    <source>
        <dbReference type="PROSITE" id="PS50075"/>
    </source>
</evidence>
<dbReference type="Pfam" id="PF00698">
    <property type="entry name" value="Acyl_transf_1"/>
    <property type="match status" value="1"/>
</dbReference>
<feature type="domain" description="Carrier" evidence="7">
    <location>
        <begin position="1713"/>
        <end position="1787"/>
    </location>
</feature>
<dbReference type="Pfam" id="PF00550">
    <property type="entry name" value="PP-binding"/>
    <property type="match status" value="1"/>
</dbReference>
<name>A0ABP9JYF5_9NOCA</name>
<dbReference type="SMART" id="SM00822">
    <property type="entry name" value="PKS_KR"/>
    <property type="match status" value="1"/>
</dbReference>
<dbReference type="InterPro" id="IPR001227">
    <property type="entry name" value="Ac_transferase_dom_sf"/>
</dbReference>
<dbReference type="SUPFAM" id="SSF53901">
    <property type="entry name" value="Thiolase-like"/>
    <property type="match status" value="1"/>
</dbReference>
<dbReference type="InterPro" id="IPR049900">
    <property type="entry name" value="PKS_mFAS_DH"/>
</dbReference>
<keyword evidence="4" id="KW-0511">Multifunctional enzyme</keyword>
<evidence type="ECO:0000313" key="11">
    <source>
        <dbReference type="Proteomes" id="UP001500603"/>
    </source>
</evidence>
<dbReference type="PROSITE" id="PS52019">
    <property type="entry name" value="PKS_MFAS_DH"/>
    <property type="match status" value="1"/>
</dbReference>
<dbReference type="InterPro" id="IPR014043">
    <property type="entry name" value="Acyl_transferase_dom"/>
</dbReference>
<dbReference type="Proteomes" id="UP001500603">
    <property type="component" value="Unassembled WGS sequence"/>
</dbReference>
<dbReference type="SUPFAM" id="SSF51735">
    <property type="entry name" value="NAD(P)-binding Rossmann-fold domains"/>
    <property type="match status" value="1"/>
</dbReference>
<dbReference type="Gene3D" id="3.30.70.3290">
    <property type="match status" value="1"/>
</dbReference>
<dbReference type="SMART" id="SM01294">
    <property type="entry name" value="PKS_PP_betabranch"/>
    <property type="match status" value="1"/>
</dbReference>
<feature type="compositionally biased region" description="Low complexity" evidence="6">
    <location>
        <begin position="1688"/>
        <end position="1699"/>
    </location>
</feature>
<proteinExistence type="predicted"/>
<accession>A0ABP9JYF5</accession>
<dbReference type="InterPro" id="IPR020841">
    <property type="entry name" value="PKS_Beta-ketoAc_synthase_dom"/>
</dbReference>
<dbReference type="InterPro" id="IPR016039">
    <property type="entry name" value="Thiolase-like"/>
</dbReference>
<dbReference type="PROSITE" id="PS50075">
    <property type="entry name" value="CARRIER"/>
    <property type="match status" value="1"/>
</dbReference>
<dbReference type="InterPro" id="IPR020806">
    <property type="entry name" value="PKS_PP-bd"/>
</dbReference>
<dbReference type="InterPro" id="IPR049551">
    <property type="entry name" value="PKS_DH_C"/>
</dbReference>
<dbReference type="Gene3D" id="3.10.129.110">
    <property type="entry name" value="Polyketide synthase dehydratase"/>
    <property type="match status" value="1"/>
</dbReference>
<keyword evidence="1" id="KW-0596">Phosphopantetheine</keyword>
<evidence type="ECO:0000313" key="10">
    <source>
        <dbReference type="EMBL" id="GAA5046127.1"/>
    </source>
</evidence>
<dbReference type="InterPro" id="IPR016035">
    <property type="entry name" value="Acyl_Trfase/lysoPLipase"/>
</dbReference>
<dbReference type="Pfam" id="PF02801">
    <property type="entry name" value="Ketoacyl-synt_C"/>
    <property type="match status" value="1"/>
</dbReference>
<dbReference type="InterPro" id="IPR036291">
    <property type="entry name" value="NAD(P)-bd_dom_sf"/>
</dbReference>
<feature type="active site" description="Proton acceptor; for dehydratase activity" evidence="5">
    <location>
        <position position="932"/>
    </location>
</feature>
<feature type="compositionally biased region" description="Pro residues" evidence="6">
    <location>
        <begin position="1671"/>
        <end position="1687"/>
    </location>
</feature>
<dbReference type="Gene3D" id="1.10.1200.10">
    <property type="entry name" value="ACP-like"/>
    <property type="match status" value="1"/>
</dbReference>
<keyword evidence="3" id="KW-0808">Transferase</keyword>
<dbReference type="InterPro" id="IPR014031">
    <property type="entry name" value="Ketoacyl_synth_C"/>
</dbReference>